<name>A0A1C7IEY7_9FIRM</name>
<dbReference type="STRING" id="1796616.A4V09_22380"/>
<protein>
    <recommendedName>
        <fullName evidence="1">DUF4982 domain-containing protein</fullName>
    </recommendedName>
</protein>
<dbReference type="Pfam" id="PF16355">
    <property type="entry name" value="DUF4982"/>
    <property type="match status" value="1"/>
</dbReference>
<feature type="domain" description="DUF4982" evidence="1">
    <location>
        <begin position="235"/>
        <end position="293"/>
    </location>
</feature>
<dbReference type="InterPro" id="IPR051913">
    <property type="entry name" value="GH2_Domain-Containing"/>
</dbReference>
<gene>
    <name evidence="2" type="ORF">A4V09_22380</name>
</gene>
<accession>A0A1C7IEY7</accession>
<dbReference type="OrthoDB" id="9762066at2"/>
<dbReference type="EMBL" id="CP015405">
    <property type="protein sequence ID" value="ANU78250.1"/>
    <property type="molecule type" value="Genomic_DNA"/>
</dbReference>
<dbReference type="KEGG" id="byl:A4V09_22380"/>
<reference evidence="2" key="1">
    <citation type="submission" date="2017-04" db="EMBL/GenBank/DDBJ databases">
        <title>Complete Genome Sequences of Twelve Strains of a Stable Defined Moderately Diverse Mouse Microbiota 2 (sDMDMm2).</title>
        <authorList>
            <person name="Uchimura Y."/>
            <person name="Wyss M."/>
            <person name="Brugiroux S."/>
            <person name="Limenitakis J.P."/>
            <person name="Stecher B."/>
            <person name="McCoy K.D."/>
            <person name="Macpherson A.J."/>
        </authorList>
    </citation>
    <scope>NUCLEOTIDE SEQUENCE</scope>
    <source>
        <strain evidence="2">YL58</strain>
    </source>
</reference>
<dbReference type="InterPro" id="IPR013783">
    <property type="entry name" value="Ig-like_fold"/>
</dbReference>
<keyword evidence="3" id="KW-1185">Reference proteome</keyword>
<evidence type="ECO:0000313" key="3">
    <source>
        <dbReference type="Proteomes" id="UP000092574"/>
    </source>
</evidence>
<dbReference type="PANTHER" id="PTHR42732:SF1">
    <property type="entry name" value="BETA-MANNOSIDASE"/>
    <property type="match status" value="1"/>
</dbReference>
<dbReference type="PANTHER" id="PTHR42732">
    <property type="entry name" value="BETA-GALACTOSIDASE"/>
    <property type="match status" value="1"/>
</dbReference>
<dbReference type="Proteomes" id="UP000092574">
    <property type="component" value="Chromosome"/>
</dbReference>
<dbReference type="AlphaFoldDB" id="A0A1C7IEY7"/>
<evidence type="ECO:0000313" key="2">
    <source>
        <dbReference type="EMBL" id="ANU78250.1"/>
    </source>
</evidence>
<dbReference type="SUPFAM" id="SSF51445">
    <property type="entry name" value="(Trans)glycosidases"/>
    <property type="match status" value="1"/>
</dbReference>
<evidence type="ECO:0000259" key="1">
    <source>
        <dbReference type="Pfam" id="PF16355"/>
    </source>
</evidence>
<dbReference type="InterPro" id="IPR032311">
    <property type="entry name" value="DUF4982"/>
</dbReference>
<dbReference type="InterPro" id="IPR017853">
    <property type="entry name" value="GH"/>
</dbReference>
<dbReference type="Gene3D" id="2.60.40.10">
    <property type="entry name" value="Immunoglobulins"/>
    <property type="match status" value="1"/>
</dbReference>
<sequence length="344" mass="38517">MFFQYHLRQREADGTRPVIVGGITIEKWNPDELEEVMQKYGVLDSTVSEMTAEIEKMFPPTTDASITKAVADYTGVIDTHYSYFRFPSLIKKYPNAAVMRTESYARTSDLIKEIMDEHPEVIGDFVWTCWNHIGEAGLGRCVHVPKEEEEKYNNVFGMMDIMVKTEYPYRLSNCADFDINGVPTVQGIYRKNVWGDQSTCIAVQPPAYHDLAEIKMLGFSRTEEKQSWNLEGEEGKPIRVNVYSGAEWLELFLNEKSPGRKPAGKKAPYCASFELEYEPGILTAVSSTGRKEVSRSTIETTGKAVKIKAVPENTQAKAGVKALGGKSHKGQLGLAALVTLYAET</sequence>
<dbReference type="Gene3D" id="3.20.20.80">
    <property type="entry name" value="Glycosidases"/>
    <property type="match status" value="1"/>
</dbReference>
<organism evidence="2 3">
    <name type="scientific">Blautia pseudococcoides</name>
    <dbReference type="NCBI Taxonomy" id="1796616"/>
    <lineage>
        <taxon>Bacteria</taxon>
        <taxon>Bacillati</taxon>
        <taxon>Bacillota</taxon>
        <taxon>Clostridia</taxon>
        <taxon>Lachnospirales</taxon>
        <taxon>Lachnospiraceae</taxon>
        <taxon>Blautia</taxon>
    </lineage>
</organism>
<proteinExistence type="predicted"/>